<comment type="caution">
    <text evidence="2">The sequence shown here is derived from an EMBL/GenBank/DDBJ whole genome shotgun (WGS) entry which is preliminary data.</text>
</comment>
<evidence type="ECO:0000313" key="3">
    <source>
        <dbReference type="Proteomes" id="UP001215280"/>
    </source>
</evidence>
<dbReference type="Proteomes" id="UP001215280">
    <property type="component" value="Unassembled WGS sequence"/>
</dbReference>
<accession>A0AAD7IR22</accession>
<proteinExistence type="predicted"/>
<feature type="region of interest" description="Disordered" evidence="1">
    <location>
        <begin position="25"/>
        <end position="44"/>
    </location>
</feature>
<reference evidence="2" key="1">
    <citation type="submission" date="2023-03" db="EMBL/GenBank/DDBJ databases">
        <title>Massive genome expansion in bonnet fungi (Mycena s.s.) driven by repeated elements and novel gene families across ecological guilds.</title>
        <authorList>
            <consortium name="Lawrence Berkeley National Laboratory"/>
            <person name="Harder C.B."/>
            <person name="Miyauchi S."/>
            <person name="Viragh M."/>
            <person name="Kuo A."/>
            <person name="Thoen E."/>
            <person name="Andreopoulos B."/>
            <person name="Lu D."/>
            <person name="Skrede I."/>
            <person name="Drula E."/>
            <person name="Henrissat B."/>
            <person name="Morin E."/>
            <person name="Kohler A."/>
            <person name="Barry K."/>
            <person name="LaButti K."/>
            <person name="Morin E."/>
            <person name="Salamov A."/>
            <person name="Lipzen A."/>
            <person name="Mereny Z."/>
            <person name="Hegedus B."/>
            <person name="Baldrian P."/>
            <person name="Stursova M."/>
            <person name="Weitz H."/>
            <person name="Taylor A."/>
            <person name="Grigoriev I.V."/>
            <person name="Nagy L.G."/>
            <person name="Martin F."/>
            <person name="Kauserud H."/>
        </authorList>
    </citation>
    <scope>NUCLEOTIDE SEQUENCE</scope>
    <source>
        <strain evidence="2">CBHHK188m</strain>
    </source>
</reference>
<evidence type="ECO:0000256" key="1">
    <source>
        <dbReference type="SAM" id="MobiDB-lite"/>
    </source>
</evidence>
<evidence type="ECO:0000313" key="2">
    <source>
        <dbReference type="EMBL" id="KAJ7747408.1"/>
    </source>
</evidence>
<feature type="compositionally biased region" description="Polar residues" evidence="1">
    <location>
        <begin position="25"/>
        <end position="38"/>
    </location>
</feature>
<dbReference type="AlphaFoldDB" id="A0AAD7IR22"/>
<name>A0AAD7IR22_9AGAR</name>
<gene>
    <name evidence="2" type="ORF">DFH07DRAFT_942412</name>
</gene>
<sequence>MCEVGDMAAWQLFSDLSISRASDYSTSCSETAGSSQGPRSEVDPHFLDQESIGGGLGMFLRRLSRPSNLKALKWTKRELKERDAMWRWCEVKRRCSIIFVI</sequence>
<dbReference type="EMBL" id="JARJLG010000094">
    <property type="protein sequence ID" value="KAJ7747408.1"/>
    <property type="molecule type" value="Genomic_DNA"/>
</dbReference>
<organism evidence="2 3">
    <name type="scientific">Mycena maculata</name>
    <dbReference type="NCBI Taxonomy" id="230809"/>
    <lineage>
        <taxon>Eukaryota</taxon>
        <taxon>Fungi</taxon>
        <taxon>Dikarya</taxon>
        <taxon>Basidiomycota</taxon>
        <taxon>Agaricomycotina</taxon>
        <taxon>Agaricomycetes</taxon>
        <taxon>Agaricomycetidae</taxon>
        <taxon>Agaricales</taxon>
        <taxon>Marasmiineae</taxon>
        <taxon>Mycenaceae</taxon>
        <taxon>Mycena</taxon>
    </lineage>
</organism>
<protein>
    <submittedName>
        <fullName evidence="2">Uncharacterized protein</fullName>
    </submittedName>
</protein>
<keyword evidence="3" id="KW-1185">Reference proteome</keyword>